<dbReference type="eggNOG" id="arCOG00428">
    <property type="taxonomic scope" value="Archaea"/>
</dbReference>
<dbReference type="AlphaFoldDB" id="M0M6H3"/>
<dbReference type="RefSeq" id="WP_007690019.1">
    <property type="nucleotide sequence ID" value="NZ_AOMB01000005.1"/>
</dbReference>
<organism evidence="1 2">
    <name type="scientific">Halococcus hamelinensis 100A6</name>
    <dbReference type="NCBI Taxonomy" id="1132509"/>
    <lineage>
        <taxon>Archaea</taxon>
        <taxon>Methanobacteriati</taxon>
        <taxon>Methanobacteriota</taxon>
        <taxon>Stenosarchaea group</taxon>
        <taxon>Halobacteria</taxon>
        <taxon>Halobacteriales</taxon>
        <taxon>Halococcaceae</taxon>
        <taxon>Halococcus</taxon>
    </lineage>
</organism>
<dbReference type="Proteomes" id="UP000011566">
    <property type="component" value="Unassembled WGS sequence"/>
</dbReference>
<gene>
    <name evidence="1" type="ORF">C447_01120</name>
</gene>
<accession>M0M6H3</accession>
<comment type="caution">
    <text evidence="1">The sequence shown here is derived from an EMBL/GenBank/DDBJ whole genome shotgun (WGS) entry which is preliminary data.</text>
</comment>
<keyword evidence="1" id="KW-0378">Hydrolase</keyword>
<dbReference type="PATRIC" id="fig|1132509.6.peg.265"/>
<dbReference type="EMBL" id="AOMB01000005">
    <property type="protein sequence ID" value="EMA41412.1"/>
    <property type="molecule type" value="Genomic_DNA"/>
</dbReference>
<keyword evidence="2" id="KW-1185">Reference proteome</keyword>
<sequence>MAVAGRSTGAEDIASTLREAGFARLLVAADADALAAAGLLANALAQRGVPFQASVHAERPGVETADDTTTVRIGIDGPADCSLDATERPASETAFAAARALDADPDPLLALAGRFVVGDETGDLDGSDAFETATERDLVERRPGVAVPVADLDDGLAHTTLVHTDFSGDPDATATALAGCGDDGRRTASMLALSACTDATPRGASALGCALNPYAVTERGREETTVSGRFETVGGLADVLCAAAHERPGIGLALALGHDVREAALEAWRTHAERAHSAVRTATTERHRNVFVARADAGASLPTAARLLCDFRSPESIAVVVGDGRAAGAAHDDADLGERMAEAATAAGGDGAGDDRRGWARFSDADGFVTAFREAVA</sequence>
<name>M0M6H3_9EURY</name>
<proteinExistence type="predicted"/>
<protein>
    <submittedName>
        <fullName evidence="1">Exonuclease RecJ</fullName>
    </submittedName>
</protein>
<keyword evidence="1" id="KW-0540">Nuclease</keyword>
<reference evidence="1 2" key="1">
    <citation type="journal article" date="2014" name="PLoS Genet.">
        <title>Phylogenetically driven sequencing of extremely halophilic archaea reveals strategies for static and dynamic osmo-response.</title>
        <authorList>
            <person name="Becker E.A."/>
            <person name="Seitzer P.M."/>
            <person name="Tritt A."/>
            <person name="Larsen D."/>
            <person name="Krusor M."/>
            <person name="Yao A.I."/>
            <person name="Wu D."/>
            <person name="Madern D."/>
            <person name="Eisen J.A."/>
            <person name="Darling A.E."/>
            <person name="Facciotti M.T."/>
        </authorList>
    </citation>
    <scope>NUCLEOTIDE SEQUENCE [LARGE SCALE GENOMIC DNA]</scope>
    <source>
        <strain evidence="1 2">100A6</strain>
    </source>
</reference>
<evidence type="ECO:0000313" key="1">
    <source>
        <dbReference type="EMBL" id="EMA41412.1"/>
    </source>
</evidence>
<dbReference type="OrthoDB" id="157374at2157"/>
<keyword evidence="1" id="KW-0269">Exonuclease</keyword>
<evidence type="ECO:0000313" key="2">
    <source>
        <dbReference type="Proteomes" id="UP000011566"/>
    </source>
</evidence>
<dbReference type="GO" id="GO:0004527">
    <property type="term" value="F:exonuclease activity"/>
    <property type="evidence" value="ECO:0007669"/>
    <property type="project" value="UniProtKB-KW"/>
</dbReference>